<feature type="coiled-coil region" evidence="1">
    <location>
        <begin position="61"/>
        <end position="131"/>
    </location>
</feature>
<dbReference type="Proteomes" id="UP001515480">
    <property type="component" value="Unassembled WGS sequence"/>
</dbReference>
<evidence type="ECO:0000256" key="1">
    <source>
        <dbReference type="SAM" id="Coils"/>
    </source>
</evidence>
<feature type="region of interest" description="Disordered" evidence="2">
    <location>
        <begin position="1"/>
        <end position="26"/>
    </location>
</feature>
<evidence type="ECO:0000313" key="4">
    <source>
        <dbReference type="EMBL" id="KAL1507178.1"/>
    </source>
</evidence>
<gene>
    <name evidence="4" type="ORF">AB1Y20_008029</name>
</gene>
<keyword evidence="1" id="KW-0175">Coiled coil</keyword>
<organism evidence="4 5">
    <name type="scientific">Prymnesium parvum</name>
    <name type="common">Toxic golden alga</name>
    <dbReference type="NCBI Taxonomy" id="97485"/>
    <lineage>
        <taxon>Eukaryota</taxon>
        <taxon>Haptista</taxon>
        <taxon>Haptophyta</taxon>
        <taxon>Prymnesiophyceae</taxon>
        <taxon>Prymnesiales</taxon>
        <taxon>Prymnesiaceae</taxon>
        <taxon>Prymnesium</taxon>
    </lineage>
</organism>
<evidence type="ECO:0000313" key="5">
    <source>
        <dbReference type="Proteomes" id="UP001515480"/>
    </source>
</evidence>
<dbReference type="PROSITE" id="PS50829">
    <property type="entry name" value="GYF"/>
    <property type="match status" value="1"/>
</dbReference>
<dbReference type="InterPro" id="IPR003169">
    <property type="entry name" value="GYF"/>
</dbReference>
<dbReference type="AlphaFoldDB" id="A0AB34IV85"/>
<feature type="domain" description="GYF" evidence="3">
    <location>
        <begin position="234"/>
        <end position="284"/>
    </location>
</feature>
<comment type="caution">
    <text evidence="4">The sequence shown here is derived from an EMBL/GenBank/DDBJ whole genome shotgun (WGS) entry which is preliminary data.</text>
</comment>
<dbReference type="Gene3D" id="3.30.1490.40">
    <property type="match status" value="1"/>
</dbReference>
<dbReference type="InterPro" id="IPR035445">
    <property type="entry name" value="GYF-like_dom_sf"/>
</dbReference>
<protein>
    <recommendedName>
        <fullName evidence="3">GYF domain-containing protein</fullName>
    </recommendedName>
</protein>
<dbReference type="EMBL" id="JBGBPQ010000018">
    <property type="protein sequence ID" value="KAL1507178.1"/>
    <property type="molecule type" value="Genomic_DNA"/>
</dbReference>
<proteinExistence type="predicted"/>
<accession>A0AB34IV85</accession>
<dbReference type="Pfam" id="PF02213">
    <property type="entry name" value="GYF"/>
    <property type="match status" value="1"/>
</dbReference>
<evidence type="ECO:0000259" key="3">
    <source>
        <dbReference type="PROSITE" id="PS50829"/>
    </source>
</evidence>
<dbReference type="SUPFAM" id="SSF55277">
    <property type="entry name" value="GYF domain"/>
    <property type="match status" value="1"/>
</dbReference>
<reference evidence="4 5" key="1">
    <citation type="journal article" date="2024" name="Science">
        <title>Giant polyketide synthase enzymes in the biosynthesis of giant marine polyether toxins.</title>
        <authorList>
            <person name="Fallon T.R."/>
            <person name="Shende V.V."/>
            <person name="Wierzbicki I.H."/>
            <person name="Pendleton A.L."/>
            <person name="Watervoot N.F."/>
            <person name="Auber R.P."/>
            <person name="Gonzalez D.J."/>
            <person name="Wisecaver J.H."/>
            <person name="Moore B.S."/>
        </authorList>
    </citation>
    <scope>NUCLEOTIDE SEQUENCE [LARGE SCALE GENOMIC DNA]</scope>
    <source>
        <strain evidence="4 5">12B1</strain>
    </source>
</reference>
<sequence length="289" mass="31877">MVAKVGQPPPPSSRQAQLHSGGWIPARTPPAHVLKCAKRVATGPASDSTAHSLGGELGQEVADLKAALLKAKEELKQERKLREEAEAAQQRVMEQLSATMASDETFFERSMERQRANAKEVLTERAAAQRQQEADRSELMQELGLHVFLAKNCYMHRHFAHEREKRELAEAAQHDLTEQLNLERQRRQAAEFTLAAQALRVQTTVPSRRVAAQPATVSISGPAITNNTSSSASDATWYFLDSTNAIRGPYDAATMLAWLSQGYFPSGTQVRKGSSAWFQLSHLGPHPFA</sequence>
<keyword evidence="5" id="KW-1185">Reference proteome</keyword>
<name>A0AB34IV85_PRYPA</name>
<evidence type="ECO:0000256" key="2">
    <source>
        <dbReference type="SAM" id="MobiDB-lite"/>
    </source>
</evidence>
<dbReference type="SMART" id="SM00444">
    <property type="entry name" value="GYF"/>
    <property type="match status" value="1"/>
</dbReference>